<dbReference type="Proteomes" id="UP000887575">
    <property type="component" value="Unassembled WGS sequence"/>
</dbReference>
<organism evidence="2 3">
    <name type="scientific">Mesorhabditis belari</name>
    <dbReference type="NCBI Taxonomy" id="2138241"/>
    <lineage>
        <taxon>Eukaryota</taxon>
        <taxon>Metazoa</taxon>
        <taxon>Ecdysozoa</taxon>
        <taxon>Nematoda</taxon>
        <taxon>Chromadorea</taxon>
        <taxon>Rhabditida</taxon>
        <taxon>Rhabditina</taxon>
        <taxon>Rhabditomorpha</taxon>
        <taxon>Rhabditoidea</taxon>
        <taxon>Rhabditidae</taxon>
        <taxon>Mesorhabditinae</taxon>
        <taxon>Mesorhabditis</taxon>
    </lineage>
</organism>
<keyword evidence="2" id="KW-1185">Reference proteome</keyword>
<protein>
    <recommendedName>
        <fullName evidence="4">Sulfotransferase</fullName>
    </recommendedName>
</protein>
<dbReference type="InterPro" id="IPR027417">
    <property type="entry name" value="P-loop_NTPase"/>
</dbReference>
<sequence>MIFPLKFLLYLLYRLVRAIVLLESDFLASVKRLCTCEPCDVESLHILTRFRFDINDCARACDFIVFHDTFTTFSSILLPEWIIYDIDDSHVYLVKVPDTECTIDRYTKMGDFLLGCAEKAARVRIDTFIERSGRLPPFASRVVFIHSTPCSGGTVVARMLQACDPTYQNLCVYGEPPVITSLSLLSEKLSVEIVKRLALTSLRFSLHHQKNDQTIVYKCRLNSSRLIPYLHTAVPSILHCVVTTRSPDVAVSKLILRTSHETNVFQMLSRMRIEFPWLSETISRWTLMQMRCVQQVGPKDGFELAAALFIGSQIALEHCTPYLAIDPICFEDLMNDTARLLAPLVDLCELSDLHIPDAIAWKRTAAHEWRDDWDLCILDDRQLHRLEQLHELLRGDWNI</sequence>
<proteinExistence type="predicted"/>
<feature type="chain" id="PRO_5042037665" description="Sulfotransferase" evidence="1">
    <location>
        <begin position="19"/>
        <end position="399"/>
    </location>
</feature>
<feature type="signal peptide" evidence="1">
    <location>
        <begin position="1"/>
        <end position="18"/>
    </location>
</feature>
<evidence type="ECO:0000256" key="1">
    <source>
        <dbReference type="SAM" id="SignalP"/>
    </source>
</evidence>
<dbReference type="Gene3D" id="3.40.50.300">
    <property type="entry name" value="P-loop containing nucleotide triphosphate hydrolases"/>
    <property type="match status" value="1"/>
</dbReference>
<evidence type="ECO:0008006" key="4">
    <source>
        <dbReference type="Google" id="ProtNLM"/>
    </source>
</evidence>
<name>A0AAF3FAZ2_9BILA</name>
<dbReference type="WBParaSite" id="MBELARI_LOCUS3076">
    <property type="protein sequence ID" value="MBELARI_LOCUS3076"/>
    <property type="gene ID" value="MBELARI_LOCUS3076"/>
</dbReference>
<keyword evidence="1" id="KW-0732">Signal</keyword>
<evidence type="ECO:0000313" key="2">
    <source>
        <dbReference type="Proteomes" id="UP000887575"/>
    </source>
</evidence>
<evidence type="ECO:0000313" key="3">
    <source>
        <dbReference type="WBParaSite" id="MBELARI_LOCUS3076"/>
    </source>
</evidence>
<accession>A0AAF3FAZ2</accession>
<reference evidence="3" key="1">
    <citation type="submission" date="2024-02" db="UniProtKB">
        <authorList>
            <consortium name="WormBaseParasite"/>
        </authorList>
    </citation>
    <scope>IDENTIFICATION</scope>
</reference>
<dbReference type="AlphaFoldDB" id="A0AAF3FAZ2"/>